<dbReference type="EMBL" id="CP135990">
    <property type="protein sequence ID" value="WPA90839.1"/>
    <property type="molecule type" value="Genomic_DNA"/>
</dbReference>
<keyword evidence="2" id="KW-0472">Membrane</keyword>
<keyword evidence="2" id="KW-1133">Transmembrane helix</keyword>
<protein>
    <submittedName>
        <fullName evidence="3">Colicin E1 family microcin immunity protein</fullName>
    </submittedName>
</protein>
<evidence type="ECO:0000256" key="2">
    <source>
        <dbReference type="SAM" id="Phobius"/>
    </source>
</evidence>
<dbReference type="PROSITE" id="PS51257">
    <property type="entry name" value="PROKAR_LIPOPROTEIN"/>
    <property type="match status" value="1"/>
</dbReference>
<evidence type="ECO:0000313" key="4">
    <source>
        <dbReference type="Proteomes" id="UP001302443"/>
    </source>
</evidence>
<dbReference type="RefSeq" id="WP_154603571.1">
    <property type="nucleotide sequence ID" value="NZ_CP135990.1"/>
</dbReference>
<gene>
    <name evidence="3" type="ORF">QS795_010085</name>
</gene>
<dbReference type="Pfam" id="PF03526">
    <property type="entry name" value="Microcin"/>
    <property type="match status" value="1"/>
</dbReference>
<dbReference type="Proteomes" id="UP001302443">
    <property type="component" value="Chromosome"/>
</dbReference>
<sequence>MNKRYYIKNMCWGWFMGSLFLYSCLDNELKYKPLIILISIIGIVIFPLAKWAVESFFLIFTTKEFWSRGLLMDTPGKAGGLALYHGVVFSFAIPITLIFIITIFIKRWQ</sequence>
<evidence type="ECO:0000313" key="3">
    <source>
        <dbReference type="EMBL" id="WPA90839.1"/>
    </source>
</evidence>
<proteinExistence type="predicted"/>
<keyword evidence="2" id="KW-0812">Transmembrane</keyword>
<reference evidence="3 4" key="1">
    <citation type="submission" date="2023-09" db="EMBL/GenBank/DDBJ databases">
        <title>Genomic Revisitation and Reclassification of the Genus Providencia.</title>
        <authorList>
            <person name="Dong X."/>
        </authorList>
    </citation>
    <scope>NUCLEOTIDE SEQUENCE [LARGE SCALE GENOMIC DNA]</scope>
    <source>
        <strain evidence="3 4">D4759</strain>
    </source>
</reference>
<dbReference type="InterPro" id="IPR003061">
    <property type="entry name" value="Microcin"/>
</dbReference>
<keyword evidence="4" id="KW-1185">Reference proteome</keyword>
<organism evidence="3 4">
    <name type="scientific">Providencia zhijiangensis</name>
    <dbReference type="NCBI Taxonomy" id="3053982"/>
    <lineage>
        <taxon>Bacteria</taxon>
        <taxon>Pseudomonadati</taxon>
        <taxon>Pseudomonadota</taxon>
        <taxon>Gammaproteobacteria</taxon>
        <taxon>Enterobacterales</taxon>
        <taxon>Morganellaceae</taxon>
        <taxon>Providencia</taxon>
    </lineage>
</organism>
<evidence type="ECO:0000256" key="1">
    <source>
        <dbReference type="ARBA" id="ARBA00023025"/>
    </source>
</evidence>
<feature type="transmembrane region" description="Helical" evidence="2">
    <location>
        <begin position="81"/>
        <end position="105"/>
    </location>
</feature>
<keyword evidence="1" id="KW-0079">Bacteriocin immunity</keyword>
<accession>A0ABZ0MZY2</accession>
<name>A0ABZ0MZY2_9GAMM</name>
<feature type="transmembrane region" description="Helical" evidence="2">
    <location>
        <begin position="34"/>
        <end position="61"/>
    </location>
</feature>